<keyword evidence="2" id="KW-1185">Reference proteome</keyword>
<sequence>MLVLSSSATCDVCLEGYSSGAHAPHSITCGHVFCQRCLDHLTRHTCPLCRTRFTPQDIRKLHVDRGQTPRVLASSVPDEEEDPEPPSSTSATDAEAKRLQDNITRVVREGAKETELRKVIDECRSWYKTQPADQYGSLRVSCLLLYHLTESQRKLAIETDKVREALKVCEELRNKMSTELEAAECKYQELLRTSQDEKETALAVEKSLREHYEQLDAYWKSQFDAAVQECKALREELKRARVAFNPLPQFQRPIEVRYFYAADSKFPASSMDDLKVAKKLEGLQGQEEDTFHLSPLPENIPPLPSALQSFSALAEDSDEDSSSKNIVEGVEEAPDRSNGELTMAYPLPQPRAADPIPIPDRPRVSRQTSCASVTMSDVAELWQSGLSSSRPREQDVVMSSRPPSPSSRYPSDRVSSNYDSRSKDQVVTRQVLSSDDQKERERWKAQLHDLLDSPMMSSSLHSNMSVSVRSDHFVEPHPPMVSRPSSSNARANPPSRPTSATHLPSSSVSSHVAAATTHRQGMTHASSAALQLEREKRERERERLRHAPSIPSSLKDTTNAQPDAQLHRHHSRSGKGKSKTANSPTGAAYAMGDFV</sequence>
<evidence type="ECO:0000313" key="2">
    <source>
        <dbReference type="Proteomes" id="UP000790709"/>
    </source>
</evidence>
<accession>A0ACB8BNZ0</accession>
<gene>
    <name evidence="1" type="ORF">BV22DRAFT_1104217</name>
</gene>
<name>A0ACB8BNZ0_9AGAM</name>
<dbReference type="Proteomes" id="UP000790709">
    <property type="component" value="Unassembled WGS sequence"/>
</dbReference>
<reference evidence="1" key="1">
    <citation type="journal article" date="2021" name="New Phytol.">
        <title>Evolutionary innovations through gain and loss of genes in the ectomycorrhizal Boletales.</title>
        <authorList>
            <person name="Wu G."/>
            <person name="Miyauchi S."/>
            <person name="Morin E."/>
            <person name="Kuo A."/>
            <person name="Drula E."/>
            <person name="Varga T."/>
            <person name="Kohler A."/>
            <person name="Feng B."/>
            <person name="Cao Y."/>
            <person name="Lipzen A."/>
            <person name="Daum C."/>
            <person name="Hundley H."/>
            <person name="Pangilinan J."/>
            <person name="Johnson J."/>
            <person name="Barry K."/>
            <person name="LaButti K."/>
            <person name="Ng V."/>
            <person name="Ahrendt S."/>
            <person name="Min B."/>
            <person name="Choi I.G."/>
            <person name="Park H."/>
            <person name="Plett J.M."/>
            <person name="Magnuson J."/>
            <person name="Spatafora J.W."/>
            <person name="Nagy L.G."/>
            <person name="Henrissat B."/>
            <person name="Grigoriev I.V."/>
            <person name="Yang Z.L."/>
            <person name="Xu J."/>
            <person name="Martin F.M."/>
        </authorList>
    </citation>
    <scope>NUCLEOTIDE SEQUENCE</scope>
    <source>
        <strain evidence="1">KUC20120723A-06</strain>
    </source>
</reference>
<protein>
    <submittedName>
        <fullName evidence="1">Uncharacterized protein</fullName>
    </submittedName>
</protein>
<evidence type="ECO:0000313" key="1">
    <source>
        <dbReference type="EMBL" id="KAH7926582.1"/>
    </source>
</evidence>
<dbReference type="EMBL" id="MU266380">
    <property type="protein sequence ID" value="KAH7926582.1"/>
    <property type="molecule type" value="Genomic_DNA"/>
</dbReference>
<comment type="caution">
    <text evidence="1">The sequence shown here is derived from an EMBL/GenBank/DDBJ whole genome shotgun (WGS) entry which is preliminary data.</text>
</comment>
<organism evidence="1 2">
    <name type="scientific">Leucogyrophana mollusca</name>
    <dbReference type="NCBI Taxonomy" id="85980"/>
    <lineage>
        <taxon>Eukaryota</taxon>
        <taxon>Fungi</taxon>
        <taxon>Dikarya</taxon>
        <taxon>Basidiomycota</taxon>
        <taxon>Agaricomycotina</taxon>
        <taxon>Agaricomycetes</taxon>
        <taxon>Agaricomycetidae</taxon>
        <taxon>Boletales</taxon>
        <taxon>Boletales incertae sedis</taxon>
        <taxon>Leucogyrophana</taxon>
    </lineage>
</organism>
<proteinExistence type="predicted"/>